<dbReference type="Proteomes" id="UP000593567">
    <property type="component" value="Unassembled WGS sequence"/>
</dbReference>
<keyword evidence="3" id="KW-1185">Reference proteome</keyword>
<gene>
    <name evidence="2" type="ORF">EB796_016018</name>
</gene>
<dbReference type="InterPro" id="IPR008936">
    <property type="entry name" value="Rho_GTPase_activation_prot"/>
</dbReference>
<reference evidence="2" key="1">
    <citation type="submission" date="2020-06" db="EMBL/GenBank/DDBJ databases">
        <title>Draft genome of Bugula neritina, a colonial animal packing powerful symbionts and potential medicines.</title>
        <authorList>
            <person name="Rayko M."/>
        </authorList>
    </citation>
    <scope>NUCLEOTIDE SEQUENCE [LARGE SCALE GENOMIC DNA]</scope>
    <source>
        <strain evidence="2">Kwan_BN1</strain>
    </source>
</reference>
<dbReference type="EMBL" id="VXIV02002437">
    <property type="protein sequence ID" value="KAF6025767.1"/>
    <property type="molecule type" value="Genomic_DNA"/>
</dbReference>
<dbReference type="AlphaFoldDB" id="A0A7J7JI70"/>
<feature type="domain" description="Rho-GAP" evidence="1">
    <location>
        <begin position="1"/>
        <end position="155"/>
    </location>
</feature>
<proteinExistence type="predicted"/>
<accession>A0A7J7JI70</accession>
<dbReference type="SUPFAM" id="SSF48350">
    <property type="entry name" value="GTPase activation domain, GAP"/>
    <property type="match status" value="1"/>
</dbReference>
<name>A0A7J7JI70_BUGNE</name>
<dbReference type="GO" id="GO:0005096">
    <property type="term" value="F:GTPase activator activity"/>
    <property type="evidence" value="ECO:0007669"/>
    <property type="project" value="TreeGrafter"/>
</dbReference>
<dbReference type="FunFam" id="1.10.555.10:FF:000128">
    <property type="entry name" value="Rho GTPase-activating protein 39"/>
    <property type="match status" value="1"/>
</dbReference>
<dbReference type="Pfam" id="PF00620">
    <property type="entry name" value="RhoGAP"/>
    <property type="match status" value="1"/>
</dbReference>
<dbReference type="GO" id="GO:0007165">
    <property type="term" value="P:signal transduction"/>
    <property type="evidence" value="ECO:0007669"/>
    <property type="project" value="InterPro"/>
</dbReference>
<evidence type="ECO:0000313" key="2">
    <source>
        <dbReference type="EMBL" id="KAF6025767.1"/>
    </source>
</evidence>
<dbReference type="InterPro" id="IPR000198">
    <property type="entry name" value="RhoGAP_dom"/>
</dbReference>
<dbReference type="GO" id="GO:0005737">
    <property type="term" value="C:cytoplasm"/>
    <property type="evidence" value="ECO:0007669"/>
    <property type="project" value="TreeGrafter"/>
</dbReference>
<dbReference type="SMART" id="SM00324">
    <property type="entry name" value="RhoGAP"/>
    <property type="match status" value="1"/>
</dbReference>
<organism evidence="2 3">
    <name type="scientific">Bugula neritina</name>
    <name type="common">Brown bryozoan</name>
    <name type="synonym">Sertularia neritina</name>
    <dbReference type="NCBI Taxonomy" id="10212"/>
    <lineage>
        <taxon>Eukaryota</taxon>
        <taxon>Metazoa</taxon>
        <taxon>Spiralia</taxon>
        <taxon>Lophotrochozoa</taxon>
        <taxon>Bryozoa</taxon>
        <taxon>Gymnolaemata</taxon>
        <taxon>Cheilostomatida</taxon>
        <taxon>Flustrina</taxon>
        <taxon>Buguloidea</taxon>
        <taxon>Bugulidae</taxon>
        <taxon>Bugula</taxon>
    </lineage>
</organism>
<sequence>MYIIKCICSVPADMDEVNALKVRFDHWEMPADLTDPHLIASLLKLWYRELYEPIIPPDFYDRCMQFCDNPKEAIGLIDSLPDINRLSLAYLIRFLQVFAAPDNVAVTKMDINNLAMVMAPNCLRCESEDPRVIMENTRKEMQFMRTLITHMDTNFMEGVI</sequence>
<dbReference type="PANTHER" id="PTHR45876">
    <property type="entry name" value="FI04035P"/>
    <property type="match status" value="1"/>
</dbReference>
<protein>
    <submittedName>
        <fullName evidence="2">ARHGAP39</fullName>
    </submittedName>
</protein>
<evidence type="ECO:0000313" key="3">
    <source>
        <dbReference type="Proteomes" id="UP000593567"/>
    </source>
</evidence>
<dbReference type="OrthoDB" id="437889at2759"/>
<comment type="caution">
    <text evidence="2">The sequence shown here is derived from an EMBL/GenBank/DDBJ whole genome shotgun (WGS) entry which is preliminary data.</text>
</comment>
<evidence type="ECO:0000259" key="1">
    <source>
        <dbReference type="PROSITE" id="PS50238"/>
    </source>
</evidence>
<dbReference type="PANTHER" id="PTHR45876:SF8">
    <property type="entry name" value="FI04035P"/>
    <property type="match status" value="1"/>
</dbReference>
<dbReference type="PROSITE" id="PS50238">
    <property type="entry name" value="RHOGAP"/>
    <property type="match status" value="1"/>
</dbReference>
<dbReference type="Gene3D" id="1.10.555.10">
    <property type="entry name" value="Rho GTPase activation protein"/>
    <property type="match status" value="1"/>
</dbReference>